<comment type="caution">
    <text evidence="1">The sequence shown here is derived from an EMBL/GenBank/DDBJ whole genome shotgun (WGS) entry which is preliminary data.</text>
</comment>
<evidence type="ECO:0000313" key="1">
    <source>
        <dbReference type="EMBL" id="HEU97254.1"/>
    </source>
</evidence>
<gene>
    <name evidence="1" type="ORF">ENO36_00155</name>
</gene>
<accession>A0A7C2YRC1</accession>
<protein>
    <submittedName>
        <fullName evidence="1">Uncharacterized protein</fullName>
    </submittedName>
</protein>
<proteinExistence type="predicted"/>
<sequence length="68" mass="7634">MNGSDEVIIDKFGSLFRTKVTKDGGLLCPICGEKEGAPIFFSEEDLIRHLTRHELRKKESRGESNAPE</sequence>
<dbReference type="Proteomes" id="UP000885664">
    <property type="component" value="Unassembled WGS sequence"/>
</dbReference>
<dbReference type="AlphaFoldDB" id="A0A7C2YRC1"/>
<dbReference type="EMBL" id="DSFE01000004">
    <property type="protein sequence ID" value="HEU97254.1"/>
    <property type="molecule type" value="Genomic_DNA"/>
</dbReference>
<reference evidence="1" key="1">
    <citation type="journal article" date="2020" name="mSystems">
        <title>Genome- and Community-Level Interaction Insights into Carbon Utilization and Element Cycling Functions of Hydrothermarchaeota in Hydrothermal Sediment.</title>
        <authorList>
            <person name="Zhou Z."/>
            <person name="Liu Y."/>
            <person name="Xu W."/>
            <person name="Pan J."/>
            <person name="Luo Z.H."/>
            <person name="Li M."/>
        </authorList>
    </citation>
    <scope>NUCLEOTIDE SEQUENCE [LARGE SCALE GENOMIC DNA]</scope>
    <source>
        <strain evidence="1">SpSt-1259</strain>
    </source>
</reference>
<name>A0A7C2YRC1_9CREN</name>
<organism evidence="1">
    <name type="scientific">Fervidicoccus fontis</name>
    <dbReference type="NCBI Taxonomy" id="683846"/>
    <lineage>
        <taxon>Archaea</taxon>
        <taxon>Thermoproteota</taxon>
        <taxon>Thermoprotei</taxon>
        <taxon>Fervidicoccales</taxon>
        <taxon>Fervidicoccaceae</taxon>
        <taxon>Fervidicoccus</taxon>
    </lineage>
</organism>